<gene>
    <name evidence="2" type="ORF">DC28_03235</name>
</gene>
<reference evidence="2 3" key="1">
    <citation type="submission" date="2014-05" db="EMBL/GenBank/DDBJ databases">
        <title>De novo Genome Sequence of Spirocheata sp.</title>
        <authorList>
            <person name="Shivani Y."/>
            <person name="Subhash Y."/>
            <person name="Tushar L."/>
            <person name="Sasikala C."/>
            <person name="Ramana C.V."/>
        </authorList>
    </citation>
    <scope>NUCLEOTIDE SEQUENCE [LARGE SCALE GENOMIC DNA]</scope>
    <source>
        <strain evidence="2 3">JC230</strain>
    </source>
</reference>
<feature type="transmembrane region" description="Helical" evidence="1">
    <location>
        <begin position="57"/>
        <end position="81"/>
    </location>
</feature>
<accession>A0A098R0K3</accession>
<proteinExistence type="predicted"/>
<keyword evidence="3" id="KW-1185">Reference proteome</keyword>
<protein>
    <submittedName>
        <fullName evidence="2">Uncharacterized protein</fullName>
    </submittedName>
</protein>
<sequence length="339" mass="36932">MIADQPRPCYDFEVKRLLVLPLIYIFSWALITALGVGLSLSLLAATTSPQALNAVPFVYRLHALSVLPTAGLAGFAGAWIFSMWLLKRWGRPVVPGLIILFLLSVAGLTFGSMGLAGLFRGFDESGIPGVGHGVEPGRVETYPQGFFITRKADPLLLQDVYYRHRGMPGQIVGQVYYDTQAEELIFPDRTLAVTEITSSARGRVDTPPVLAALAEWGRDVSGVFLLYGRELSVRLAVLALALSLFALGGWTLQRARAWPFLAPFYGLLQFGAGLFVLQLFQRQAVQELVMAFVQFRGLAYLGPGLLALAGIVMLVLGVFLPGDPQEGAAEPRRKRRANA</sequence>
<feature type="transmembrane region" description="Helical" evidence="1">
    <location>
        <begin position="22"/>
        <end position="45"/>
    </location>
</feature>
<feature type="transmembrane region" description="Helical" evidence="1">
    <location>
        <begin position="93"/>
        <end position="119"/>
    </location>
</feature>
<keyword evidence="1" id="KW-0812">Transmembrane</keyword>
<feature type="transmembrane region" description="Helical" evidence="1">
    <location>
        <begin position="231"/>
        <end position="252"/>
    </location>
</feature>
<dbReference type="STRING" id="1480694.DC28_03235"/>
<evidence type="ECO:0000313" key="2">
    <source>
        <dbReference type="EMBL" id="KGE73479.1"/>
    </source>
</evidence>
<keyword evidence="1" id="KW-0472">Membrane</keyword>
<dbReference type="EMBL" id="JNUP01000024">
    <property type="protein sequence ID" value="KGE73479.1"/>
    <property type="molecule type" value="Genomic_DNA"/>
</dbReference>
<feature type="transmembrane region" description="Helical" evidence="1">
    <location>
        <begin position="258"/>
        <end position="277"/>
    </location>
</feature>
<feature type="transmembrane region" description="Helical" evidence="1">
    <location>
        <begin position="298"/>
        <end position="320"/>
    </location>
</feature>
<evidence type="ECO:0000313" key="3">
    <source>
        <dbReference type="Proteomes" id="UP000029692"/>
    </source>
</evidence>
<evidence type="ECO:0000256" key="1">
    <source>
        <dbReference type="SAM" id="Phobius"/>
    </source>
</evidence>
<comment type="caution">
    <text evidence="2">The sequence shown here is derived from an EMBL/GenBank/DDBJ whole genome shotgun (WGS) entry which is preliminary data.</text>
</comment>
<dbReference type="Proteomes" id="UP000029692">
    <property type="component" value="Unassembled WGS sequence"/>
</dbReference>
<name>A0A098R0K3_9SPIO</name>
<dbReference type="AlphaFoldDB" id="A0A098R0K3"/>
<keyword evidence="1" id="KW-1133">Transmembrane helix</keyword>
<organism evidence="2 3">
    <name type="scientific">Spirochaeta lutea</name>
    <dbReference type="NCBI Taxonomy" id="1480694"/>
    <lineage>
        <taxon>Bacteria</taxon>
        <taxon>Pseudomonadati</taxon>
        <taxon>Spirochaetota</taxon>
        <taxon>Spirochaetia</taxon>
        <taxon>Spirochaetales</taxon>
        <taxon>Spirochaetaceae</taxon>
        <taxon>Spirochaeta</taxon>
    </lineage>
</organism>